<evidence type="ECO:0000313" key="8">
    <source>
        <dbReference type="Proteomes" id="UP000326994"/>
    </source>
</evidence>
<dbReference type="PROSITE" id="PS51257">
    <property type="entry name" value="PROKAR_LIPOPROTEIN"/>
    <property type="match status" value="1"/>
</dbReference>
<comment type="similarity">
    <text evidence="4">Belongs to the FKBP-type PPIase family.</text>
</comment>
<feature type="domain" description="PPIase FKBP-type" evidence="5">
    <location>
        <begin position="91"/>
        <end position="180"/>
    </location>
</feature>
<dbReference type="SUPFAM" id="SSF54534">
    <property type="entry name" value="FKBP-like"/>
    <property type="match status" value="1"/>
</dbReference>
<dbReference type="OrthoDB" id="1093155at2"/>
<evidence type="ECO:0000256" key="1">
    <source>
        <dbReference type="ARBA" id="ARBA00000971"/>
    </source>
</evidence>
<dbReference type="EC" id="5.2.1.8" evidence="4"/>
<dbReference type="InterPro" id="IPR003124">
    <property type="entry name" value="WH2_dom"/>
</dbReference>
<dbReference type="AlphaFoldDB" id="A0A5J4FY21"/>
<sequence>MRSIIVIISILFLTLGACQSPQARRPVKVNSGSFIEASVERNKKIYDNERTLFEALIEKDSTNDYITSESGFWYYYNTQDSLSIDKMPILGDAVTFTYNINDLDGNVIISEAENGIQNYLVDQSNQELISGIREGIKLLKVGESATFLFPSYKAYGYYGIEKKLGTNIPVTSTITLLSITQTEEN</sequence>
<reference evidence="7 8" key="1">
    <citation type="submission" date="2019-08" db="EMBL/GenBank/DDBJ databases">
        <title>Ulvibacter marinistellae sp. nov., isolated from a starfish, Patiria pectinifera.</title>
        <authorList>
            <person name="Kawano K."/>
            <person name="Ushijima N."/>
            <person name="Kihara M."/>
            <person name="Itoh H."/>
        </authorList>
    </citation>
    <scope>NUCLEOTIDE SEQUENCE [LARGE SCALE GENOMIC DNA]</scope>
    <source>
        <strain evidence="7 8">KK4</strain>
    </source>
</reference>
<evidence type="ECO:0000256" key="3">
    <source>
        <dbReference type="PROSITE-ProRule" id="PRU00277"/>
    </source>
</evidence>
<dbReference type="EMBL" id="BKCF01000002">
    <property type="protein sequence ID" value="GEQ86074.1"/>
    <property type="molecule type" value="Genomic_DNA"/>
</dbReference>
<gene>
    <name evidence="7" type="primary">gldI</name>
    <name evidence="7" type="ORF">ULMS_15820</name>
</gene>
<evidence type="ECO:0000313" key="7">
    <source>
        <dbReference type="EMBL" id="GEQ86074.1"/>
    </source>
</evidence>
<dbReference type="Pfam" id="PF00254">
    <property type="entry name" value="FKBP_C"/>
    <property type="match status" value="1"/>
</dbReference>
<evidence type="ECO:0000259" key="6">
    <source>
        <dbReference type="PROSITE" id="PS51082"/>
    </source>
</evidence>
<comment type="catalytic activity">
    <reaction evidence="1 3 4">
        <text>[protein]-peptidylproline (omega=180) = [protein]-peptidylproline (omega=0)</text>
        <dbReference type="Rhea" id="RHEA:16237"/>
        <dbReference type="Rhea" id="RHEA-COMP:10747"/>
        <dbReference type="Rhea" id="RHEA-COMP:10748"/>
        <dbReference type="ChEBI" id="CHEBI:83833"/>
        <dbReference type="ChEBI" id="CHEBI:83834"/>
        <dbReference type="EC" id="5.2.1.8"/>
    </reaction>
</comment>
<feature type="domain" description="WH2" evidence="6">
    <location>
        <begin position="124"/>
        <end position="141"/>
    </location>
</feature>
<keyword evidence="2 3" id="KW-0697">Rotamase</keyword>
<evidence type="ECO:0000259" key="5">
    <source>
        <dbReference type="PROSITE" id="PS50059"/>
    </source>
</evidence>
<accession>A0A5J4FY21</accession>
<dbReference type="InterPro" id="IPR019869">
    <property type="entry name" value="Motility-assoc_PPIase_GldI"/>
</dbReference>
<evidence type="ECO:0000256" key="4">
    <source>
        <dbReference type="RuleBase" id="RU003915"/>
    </source>
</evidence>
<dbReference type="PROSITE" id="PS50059">
    <property type="entry name" value="FKBP_PPIASE"/>
    <property type="match status" value="1"/>
</dbReference>
<protein>
    <recommendedName>
        <fullName evidence="4">Peptidyl-prolyl cis-trans isomerase</fullName>
        <ecNumber evidence="4">5.2.1.8</ecNumber>
    </recommendedName>
</protein>
<dbReference type="Gene3D" id="3.10.50.40">
    <property type="match status" value="1"/>
</dbReference>
<organism evidence="7 8">
    <name type="scientific">Patiriisocius marinistellae</name>
    <dbReference type="NCBI Taxonomy" id="2494560"/>
    <lineage>
        <taxon>Bacteria</taxon>
        <taxon>Pseudomonadati</taxon>
        <taxon>Bacteroidota</taxon>
        <taxon>Flavobacteriia</taxon>
        <taxon>Flavobacteriales</taxon>
        <taxon>Flavobacteriaceae</taxon>
        <taxon>Patiriisocius</taxon>
    </lineage>
</organism>
<name>A0A5J4FY21_9FLAO</name>
<comment type="caution">
    <text evidence="7">The sequence shown here is derived from an EMBL/GenBank/DDBJ whole genome shotgun (WGS) entry which is preliminary data.</text>
</comment>
<dbReference type="NCBIfam" id="TIGR03516">
    <property type="entry name" value="ppisom_GldI"/>
    <property type="match status" value="1"/>
</dbReference>
<dbReference type="Proteomes" id="UP000326994">
    <property type="component" value="Unassembled WGS sequence"/>
</dbReference>
<dbReference type="GO" id="GO:0003779">
    <property type="term" value="F:actin binding"/>
    <property type="evidence" value="ECO:0007669"/>
    <property type="project" value="InterPro"/>
</dbReference>
<keyword evidence="8" id="KW-1185">Reference proteome</keyword>
<evidence type="ECO:0000256" key="2">
    <source>
        <dbReference type="ARBA" id="ARBA00023110"/>
    </source>
</evidence>
<dbReference type="RefSeq" id="WP_151894005.1">
    <property type="nucleotide sequence ID" value="NZ_BKCF01000002.1"/>
</dbReference>
<dbReference type="InterPro" id="IPR001179">
    <property type="entry name" value="PPIase_FKBP_dom"/>
</dbReference>
<keyword evidence="3 4" id="KW-0413">Isomerase</keyword>
<proteinExistence type="inferred from homology"/>
<dbReference type="GO" id="GO:0003755">
    <property type="term" value="F:peptidyl-prolyl cis-trans isomerase activity"/>
    <property type="evidence" value="ECO:0007669"/>
    <property type="project" value="UniProtKB-UniRule"/>
</dbReference>
<dbReference type="InterPro" id="IPR046357">
    <property type="entry name" value="PPIase_dom_sf"/>
</dbReference>
<dbReference type="PROSITE" id="PS51082">
    <property type="entry name" value="WH2"/>
    <property type="match status" value="1"/>
</dbReference>